<keyword evidence="7" id="KW-0653">Protein transport</keyword>
<dbReference type="Pfam" id="PF03934">
    <property type="entry name" value="T2SSK"/>
    <property type="match status" value="1"/>
</dbReference>
<proteinExistence type="inferred from homology"/>
<feature type="domain" description="T2SS protein K first SAM-like" evidence="11">
    <location>
        <begin position="104"/>
        <end position="209"/>
    </location>
</feature>
<evidence type="ECO:0000256" key="3">
    <source>
        <dbReference type="ARBA" id="ARBA00022448"/>
    </source>
</evidence>
<evidence type="ECO:0000256" key="9">
    <source>
        <dbReference type="ARBA" id="ARBA00023136"/>
    </source>
</evidence>
<keyword evidence="9" id="KW-0472">Membrane</keyword>
<dbReference type="SUPFAM" id="SSF54523">
    <property type="entry name" value="Pili subunits"/>
    <property type="match status" value="1"/>
</dbReference>
<evidence type="ECO:0000256" key="4">
    <source>
        <dbReference type="ARBA" id="ARBA00022475"/>
    </source>
</evidence>
<evidence type="ECO:0000313" key="12">
    <source>
        <dbReference type="EMBL" id="QEA07487.1"/>
    </source>
</evidence>
<keyword evidence="8" id="KW-1133">Transmembrane helix</keyword>
<dbReference type="PANTHER" id="PTHR38831">
    <property type="entry name" value="TYPE II SECRETION SYSTEM PROTEIN K"/>
    <property type="match status" value="1"/>
</dbReference>
<dbReference type="InterPro" id="IPR038072">
    <property type="entry name" value="GspK_central_sf"/>
</dbReference>
<evidence type="ECO:0000256" key="6">
    <source>
        <dbReference type="ARBA" id="ARBA00022692"/>
    </source>
</evidence>
<dbReference type="InterPro" id="IPR005628">
    <property type="entry name" value="GspK"/>
</dbReference>
<evidence type="ECO:0000256" key="7">
    <source>
        <dbReference type="ARBA" id="ARBA00022927"/>
    </source>
</evidence>
<dbReference type="InterPro" id="IPR049031">
    <property type="entry name" value="T2SSK_SAM-like_1st"/>
</dbReference>
<keyword evidence="4" id="KW-1003">Cell membrane</keyword>
<dbReference type="SUPFAM" id="SSF158544">
    <property type="entry name" value="GspK insert domain-like"/>
    <property type="match status" value="1"/>
</dbReference>
<gene>
    <name evidence="12" type="ORF">KBTEX_03843</name>
</gene>
<dbReference type="NCBIfam" id="NF037980">
    <property type="entry name" value="T2SS_GspK"/>
    <property type="match status" value="1"/>
</dbReference>
<dbReference type="Gene3D" id="1.10.40.60">
    <property type="entry name" value="EpsJ-like"/>
    <property type="match status" value="2"/>
</dbReference>
<organism evidence="12">
    <name type="scientific">uncultured organism</name>
    <dbReference type="NCBI Taxonomy" id="155900"/>
    <lineage>
        <taxon>unclassified sequences</taxon>
        <taxon>environmental samples</taxon>
    </lineage>
</organism>
<reference evidence="12" key="1">
    <citation type="submission" date="2019-06" db="EMBL/GenBank/DDBJ databases">
        <authorList>
            <person name="Murdoch R.W."/>
            <person name="Fathepure B."/>
        </authorList>
    </citation>
    <scope>NUCLEOTIDE SEQUENCE</scope>
</reference>
<evidence type="ECO:0000256" key="1">
    <source>
        <dbReference type="ARBA" id="ARBA00004533"/>
    </source>
</evidence>
<feature type="domain" description="T2SS protein K second SAM-like" evidence="10">
    <location>
        <begin position="215"/>
        <end position="261"/>
    </location>
</feature>
<dbReference type="GO" id="GO:0009306">
    <property type="term" value="P:protein secretion"/>
    <property type="evidence" value="ECO:0007669"/>
    <property type="project" value="InterPro"/>
</dbReference>
<accession>A0A5B8RKK7</accession>
<dbReference type="PIRSF" id="PIRSF002786">
    <property type="entry name" value="XcpX"/>
    <property type="match status" value="1"/>
</dbReference>
<keyword evidence="3" id="KW-0813">Transport</keyword>
<dbReference type="GO" id="GO:0005886">
    <property type="term" value="C:plasma membrane"/>
    <property type="evidence" value="ECO:0007669"/>
    <property type="project" value="UniProtKB-SubCell"/>
</dbReference>
<keyword evidence="6" id="KW-0812">Transmembrane</keyword>
<name>A0A5B8RKK7_9ZZZZ</name>
<dbReference type="Pfam" id="PF21687">
    <property type="entry name" value="T2SSK_1st"/>
    <property type="match status" value="1"/>
</dbReference>
<comment type="subcellular location">
    <subcellularLocation>
        <location evidence="1">Cell inner membrane</location>
    </subcellularLocation>
</comment>
<evidence type="ECO:0000256" key="2">
    <source>
        <dbReference type="ARBA" id="ARBA00007246"/>
    </source>
</evidence>
<dbReference type="AlphaFoldDB" id="A0A5B8RKK7"/>
<sequence>MRTRRHRQRGVALITAMLITALATTAATALLWQGHIAIRRTQNVIAAGQAWQYALAAEAVAIDILARDRSDNDADGAGDAWYGELPPVNEGGATITVTIEDLQGRLNLNALAASDGQRRRLAAAALERLVGTAVPAAPAAGIAPAIADWIDDDLQPRFPGGAEDDFYTRRQPAYRAANAPLAGTSGLRLIRGVDDAVLAALRGRVTALPVEAAGINLNTAPPELLLALHPDVAASDVRALVAGRRDTTLTSVEAALQLAPSLAQPELPRTWLRVDSDYFLVTARVSLGRVNATHYSVIHRTTDGPIEVIYRGETPP</sequence>
<keyword evidence="5" id="KW-0997">Cell inner membrane</keyword>
<evidence type="ECO:0000259" key="11">
    <source>
        <dbReference type="Pfam" id="PF21687"/>
    </source>
</evidence>
<dbReference type="Gene3D" id="3.30.1300.30">
    <property type="entry name" value="GSPII I/J protein-like"/>
    <property type="match status" value="1"/>
</dbReference>
<dbReference type="InterPro" id="IPR049179">
    <property type="entry name" value="T2SSK_SAM-like_2nd"/>
</dbReference>
<protein>
    <recommendedName>
        <fullName evidence="13">Type II secretion system protein K</fullName>
    </recommendedName>
</protein>
<evidence type="ECO:0000256" key="5">
    <source>
        <dbReference type="ARBA" id="ARBA00022519"/>
    </source>
</evidence>
<evidence type="ECO:0008006" key="13">
    <source>
        <dbReference type="Google" id="ProtNLM"/>
    </source>
</evidence>
<dbReference type="PANTHER" id="PTHR38831:SF1">
    <property type="entry name" value="TYPE II SECRETION SYSTEM PROTEIN K-RELATED"/>
    <property type="match status" value="1"/>
</dbReference>
<dbReference type="InterPro" id="IPR045584">
    <property type="entry name" value="Pilin-like"/>
</dbReference>
<evidence type="ECO:0000259" key="10">
    <source>
        <dbReference type="Pfam" id="PF03934"/>
    </source>
</evidence>
<dbReference type="EMBL" id="MN079261">
    <property type="protein sequence ID" value="QEA07487.1"/>
    <property type="molecule type" value="Genomic_DNA"/>
</dbReference>
<comment type="similarity">
    <text evidence="2">Belongs to the GSP K family.</text>
</comment>
<evidence type="ECO:0000256" key="8">
    <source>
        <dbReference type="ARBA" id="ARBA00022989"/>
    </source>
</evidence>